<evidence type="ECO:0000256" key="6">
    <source>
        <dbReference type="ARBA" id="ARBA00023193"/>
    </source>
</evidence>
<dbReference type="Proteomes" id="UP000694620">
    <property type="component" value="Chromosome 2"/>
</dbReference>
<reference evidence="11" key="1">
    <citation type="submission" date="2021-06" db="EMBL/GenBank/DDBJ databases">
        <authorList>
            <consortium name="Wellcome Sanger Institute Data Sharing"/>
        </authorList>
    </citation>
    <scope>NUCLEOTIDE SEQUENCE [LARGE SCALE GENOMIC DNA]</scope>
</reference>
<name>A0A8C4RMU9_ERPCA</name>
<comment type="similarity">
    <text evidence="2">Belongs to the caprin family.</text>
</comment>
<evidence type="ECO:0000313" key="12">
    <source>
        <dbReference type="Proteomes" id="UP000694620"/>
    </source>
</evidence>
<dbReference type="GO" id="GO:0030154">
    <property type="term" value="P:cell differentiation"/>
    <property type="evidence" value="ECO:0007669"/>
    <property type="project" value="UniProtKB-KW"/>
</dbReference>
<sequence length="639" mass="70912">MPSATIGNRTLQSSSPEVGSVPGSLSVSGPFHSGVQTEAIKQVLSVIEKKVRNLEKKKGKLDDYQAKKNKGERLNQDQLEAVSKFQEVVNNLDFARDLQKGFLALSQDIQKAVKKAVRREQLQREETEQRRVKSVLEVQFILEKLGEETVRNDFKQGASGIQLSDEELVALDEFYKLVRPERDQNLRLTEQYDQASLHLWELLEAREKAVVGTTYKALKEIIDRVLQSDYFNSPHTHQNGVCEEEDQPVVVDASESEQPVEPEVEVVEEYTEPSEVQPTEFVNRQFISETQYSSSDKEQADEWSTESEVVGSLQQQSPSLPTVSPVTAPTEMHTVNPVVPVPPADPVVRKQRVQDLMAQMQGPYNFMQESMLEFESPPMDPAIVSAQPMKTAQTMDMPQMVCPPVLSESRLAQANAVTVQPEATQVPMVSPTPETFSTSAPLYQTTHTTDSRPQTEALDPIQVSLSLSSEQPPTSSPLPAASQGQVFQAVPSKPLHSSGINVNAAPFQSMQTVFNMNAPVPPASETEALKQSSQYQTSYNQSFSSQSPHQVEQPELQQEQLQSGGYDGYRSSFTSTPSSGYGQSQFNTSRDYSNNFQRDGYQQNYKRGAGQGPRGCSRGRAGAFRSNRELSHTATLQAN</sequence>
<comment type="subcellular location">
    <subcellularLocation>
        <location evidence="1">Cytoplasm</location>
    </subcellularLocation>
</comment>
<reference evidence="11" key="3">
    <citation type="submission" date="2025-09" db="UniProtKB">
        <authorList>
            <consortium name="Ensembl"/>
        </authorList>
    </citation>
    <scope>IDENTIFICATION</scope>
</reference>
<evidence type="ECO:0000259" key="10">
    <source>
        <dbReference type="Pfam" id="PF18293"/>
    </source>
</evidence>
<feature type="domain" description="Caprin-1 dimerization" evidence="10">
    <location>
        <begin position="118"/>
        <end position="232"/>
    </location>
</feature>
<keyword evidence="3" id="KW-0963">Cytoplasm</keyword>
<proteinExistence type="inferred from homology"/>
<dbReference type="GO" id="GO:0003723">
    <property type="term" value="F:RNA binding"/>
    <property type="evidence" value="ECO:0007669"/>
    <property type="project" value="UniProtKB-KW"/>
</dbReference>
<evidence type="ECO:0000256" key="1">
    <source>
        <dbReference type="ARBA" id="ARBA00004496"/>
    </source>
</evidence>
<dbReference type="InterPro" id="IPR028816">
    <property type="entry name" value="Caprin"/>
</dbReference>
<feature type="region of interest" description="Disordered" evidence="8">
    <location>
        <begin position="290"/>
        <end position="325"/>
    </location>
</feature>
<feature type="region of interest" description="Disordered" evidence="8">
    <location>
        <begin position="1"/>
        <end position="27"/>
    </location>
</feature>
<feature type="compositionally biased region" description="Polar residues" evidence="8">
    <location>
        <begin position="1"/>
        <end position="12"/>
    </location>
</feature>
<keyword evidence="7" id="KW-0175">Coiled coil</keyword>
<dbReference type="GO" id="GO:0017148">
    <property type="term" value="P:negative regulation of translation"/>
    <property type="evidence" value="ECO:0007669"/>
    <property type="project" value="UniProtKB-KW"/>
</dbReference>
<feature type="compositionally biased region" description="Low complexity" evidence="8">
    <location>
        <begin position="531"/>
        <end position="562"/>
    </location>
</feature>
<feature type="compositionally biased region" description="Polar residues" evidence="8">
    <location>
        <begin position="432"/>
        <end position="454"/>
    </location>
</feature>
<dbReference type="Ensembl" id="ENSECRT00000005008.1">
    <property type="protein sequence ID" value="ENSECRP00000004924.1"/>
    <property type="gene ID" value="ENSECRG00000003317.1"/>
</dbReference>
<reference evidence="11" key="2">
    <citation type="submission" date="2025-08" db="UniProtKB">
        <authorList>
            <consortium name="Ensembl"/>
        </authorList>
    </citation>
    <scope>IDENTIFICATION</scope>
</reference>
<feature type="compositionally biased region" description="Polar residues" evidence="8">
    <location>
        <begin position="571"/>
        <end position="605"/>
    </location>
</feature>
<feature type="domain" description="Cytoplasmic activation/proliferation-associated protein-1 C term" evidence="9">
    <location>
        <begin position="353"/>
        <end position="563"/>
    </location>
</feature>
<feature type="domain" description="Cytoplasmic activation/proliferation-associated protein-1 C term" evidence="9">
    <location>
        <begin position="564"/>
        <end position="615"/>
    </location>
</feature>
<dbReference type="Pfam" id="PF12287">
    <property type="entry name" value="Caprin-1_C"/>
    <property type="match status" value="2"/>
</dbReference>
<dbReference type="PANTHER" id="PTHR22922:SF3">
    <property type="entry name" value="CAPRIN-1"/>
    <property type="match status" value="1"/>
</dbReference>
<evidence type="ECO:0000256" key="4">
    <source>
        <dbReference type="ARBA" id="ARBA00022782"/>
    </source>
</evidence>
<evidence type="ECO:0000256" key="7">
    <source>
        <dbReference type="SAM" id="Coils"/>
    </source>
</evidence>
<feature type="coiled-coil region" evidence="7">
    <location>
        <begin position="37"/>
        <end position="74"/>
    </location>
</feature>
<dbReference type="InterPro" id="IPR041637">
    <property type="entry name" value="Caprin-1_dimer"/>
</dbReference>
<evidence type="ECO:0000256" key="5">
    <source>
        <dbReference type="ARBA" id="ARBA00022884"/>
    </source>
</evidence>
<keyword evidence="4" id="KW-0221">Differentiation</keyword>
<gene>
    <name evidence="11" type="primary">CAPRIN1</name>
    <name evidence="11" type="synonym">LOC114647350</name>
</gene>
<dbReference type="Pfam" id="PF18293">
    <property type="entry name" value="Caprin-1_dimer"/>
    <property type="match status" value="1"/>
</dbReference>
<protein>
    <submittedName>
        <fullName evidence="11">Cell cycle associated protein 1b</fullName>
    </submittedName>
</protein>
<dbReference type="InterPro" id="IPR022070">
    <property type="entry name" value="Caprin-1_C"/>
</dbReference>
<keyword evidence="12" id="KW-1185">Reference proteome</keyword>
<evidence type="ECO:0000313" key="11">
    <source>
        <dbReference type="Ensembl" id="ENSECRP00000004924.1"/>
    </source>
</evidence>
<feature type="region of interest" description="Disordered" evidence="8">
    <location>
        <begin position="427"/>
        <end position="456"/>
    </location>
</feature>
<feature type="region of interest" description="Disordered" evidence="8">
    <location>
        <begin position="518"/>
        <end position="639"/>
    </location>
</feature>
<dbReference type="PANTHER" id="PTHR22922">
    <property type="entry name" value="GPI-ANCHORED PROTEIN P137"/>
    <property type="match status" value="1"/>
</dbReference>
<keyword evidence="6" id="KW-0652">Protein synthesis inhibitor</keyword>
<dbReference type="GO" id="GO:0005737">
    <property type="term" value="C:cytoplasm"/>
    <property type="evidence" value="ECO:0007669"/>
    <property type="project" value="UniProtKB-SubCell"/>
</dbReference>
<evidence type="ECO:0000256" key="2">
    <source>
        <dbReference type="ARBA" id="ARBA00007950"/>
    </source>
</evidence>
<dbReference type="AlphaFoldDB" id="A0A8C4RMU9"/>
<keyword evidence="5" id="KW-0694">RNA-binding</keyword>
<evidence type="ECO:0000256" key="8">
    <source>
        <dbReference type="SAM" id="MobiDB-lite"/>
    </source>
</evidence>
<feature type="compositionally biased region" description="Low complexity" evidence="8">
    <location>
        <begin position="13"/>
        <end position="27"/>
    </location>
</feature>
<feature type="region of interest" description="Disordered" evidence="8">
    <location>
        <begin position="466"/>
        <end position="485"/>
    </location>
</feature>
<feature type="compositionally biased region" description="Polar residues" evidence="8">
    <location>
        <begin position="312"/>
        <end position="325"/>
    </location>
</feature>
<dbReference type="GeneTree" id="ENSGT00940000153438"/>
<organism evidence="11 12">
    <name type="scientific">Erpetoichthys calabaricus</name>
    <name type="common">Rope fish</name>
    <name type="synonym">Calamoichthys calabaricus</name>
    <dbReference type="NCBI Taxonomy" id="27687"/>
    <lineage>
        <taxon>Eukaryota</taxon>
        <taxon>Metazoa</taxon>
        <taxon>Chordata</taxon>
        <taxon>Craniata</taxon>
        <taxon>Vertebrata</taxon>
        <taxon>Euteleostomi</taxon>
        <taxon>Actinopterygii</taxon>
        <taxon>Polypteriformes</taxon>
        <taxon>Polypteridae</taxon>
        <taxon>Erpetoichthys</taxon>
    </lineage>
</organism>
<evidence type="ECO:0000259" key="9">
    <source>
        <dbReference type="Pfam" id="PF12287"/>
    </source>
</evidence>
<evidence type="ECO:0000256" key="3">
    <source>
        <dbReference type="ARBA" id="ARBA00022490"/>
    </source>
</evidence>
<accession>A0A8C4RMU9</accession>